<sequence>MIKDIKINNISLSGMGWIRENIDFPTPQSQSETVVVPGRNSPIRFTEALGSVSFQPRAFTISLSMLGTRERFNELVRETSNQFAGRLAKVITSEEPDLYCIGTLEIETSYDPLEGKGELVISCSDADSYRYHVDETNLVVSGNKIVILANDYMPVVPVVVTTADTTLSWKIGTDSFHKTVSAGTWEFPEMELAHGNNSITVKTTGTVTFRYREGCL</sequence>
<organism evidence="1 2">
    <name type="scientific">Longibaculum muris</name>
    <dbReference type="NCBI Taxonomy" id="1796628"/>
    <lineage>
        <taxon>Bacteria</taxon>
        <taxon>Bacillati</taxon>
        <taxon>Bacillota</taxon>
        <taxon>Erysipelotrichia</taxon>
        <taxon>Erysipelotrichales</taxon>
        <taxon>Coprobacillaceae</taxon>
        <taxon>Longibaculum</taxon>
    </lineage>
</organism>
<dbReference type="AlphaFoldDB" id="A0A4R3Z4V3"/>
<proteinExistence type="predicted"/>
<evidence type="ECO:0000313" key="1">
    <source>
        <dbReference type="EMBL" id="TCW01237.1"/>
    </source>
</evidence>
<dbReference type="GeneID" id="98914749"/>
<dbReference type="RefSeq" id="WP_132226257.1">
    <property type="nucleotide sequence ID" value="NZ_JANKBF010000006.1"/>
</dbReference>
<dbReference type="Proteomes" id="UP000295515">
    <property type="component" value="Unassembled WGS sequence"/>
</dbReference>
<dbReference type="EMBL" id="SMCQ01000004">
    <property type="protein sequence ID" value="TCW01237.1"/>
    <property type="molecule type" value="Genomic_DNA"/>
</dbReference>
<accession>A0A4R3Z4V3</accession>
<evidence type="ECO:0008006" key="3">
    <source>
        <dbReference type="Google" id="ProtNLM"/>
    </source>
</evidence>
<keyword evidence="2" id="KW-1185">Reference proteome</keyword>
<gene>
    <name evidence="1" type="ORF">EDD60_10454</name>
</gene>
<comment type="caution">
    <text evidence="1">The sequence shown here is derived from an EMBL/GenBank/DDBJ whole genome shotgun (WGS) entry which is preliminary data.</text>
</comment>
<protein>
    <recommendedName>
        <fullName evidence="3">Phage-related protein</fullName>
    </recommendedName>
</protein>
<name>A0A4R3Z4V3_9FIRM</name>
<evidence type="ECO:0000313" key="2">
    <source>
        <dbReference type="Proteomes" id="UP000295515"/>
    </source>
</evidence>
<reference evidence="1 2" key="1">
    <citation type="submission" date="2019-03" db="EMBL/GenBank/DDBJ databases">
        <title>Genomic Encyclopedia of Type Strains, Phase IV (KMG-IV): sequencing the most valuable type-strain genomes for metagenomic binning, comparative biology and taxonomic classification.</title>
        <authorList>
            <person name="Goeker M."/>
        </authorList>
    </citation>
    <scope>NUCLEOTIDE SEQUENCE [LARGE SCALE GENOMIC DNA]</scope>
    <source>
        <strain evidence="1 2">DSM 29487</strain>
    </source>
</reference>
<dbReference type="Gene3D" id="2.40.30.200">
    <property type="match status" value="1"/>
</dbReference>